<dbReference type="OrthoDB" id="197068at2759"/>
<comment type="subcellular location">
    <subcellularLocation>
        <location evidence="1">Plastid</location>
        <location evidence="1">Chloroplast</location>
    </subcellularLocation>
</comment>
<dbReference type="EMBL" id="QPKB01000006">
    <property type="protein sequence ID" value="RWR86964.1"/>
    <property type="molecule type" value="Genomic_DNA"/>
</dbReference>
<evidence type="ECO:0000313" key="4">
    <source>
        <dbReference type="Proteomes" id="UP000283530"/>
    </source>
</evidence>
<dbReference type="InterPro" id="IPR000623">
    <property type="entry name" value="Shikimate_kinase/TSH1"/>
</dbReference>
<keyword evidence="3" id="KW-0808">Transferase</keyword>
<evidence type="ECO:0000313" key="3">
    <source>
        <dbReference type="EMBL" id="RWR86964.1"/>
    </source>
</evidence>
<dbReference type="Gene3D" id="3.40.50.300">
    <property type="entry name" value="P-loop containing nucleotide triphosphate hydrolases"/>
    <property type="match status" value="1"/>
</dbReference>
<dbReference type="SUPFAM" id="SSF52540">
    <property type="entry name" value="P-loop containing nucleoside triphosphate hydrolases"/>
    <property type="match status" value="1"/>
</dbReference>
<name>A0A3S3MNQ8_9MAGN</name>
<comment type="similarity">
    <text evidence="2">Belongs to the shikimate kinase family.</text>
</comment>
<evidence type="ECO:0000256" key="2">
    <source>
        <dbReference type="ARBA" id="ARBA00006997"/>
    </source>
</evidence>
<dbReference type="PRINTS" id="PR01100">
    <property type="entry name" value="SHIKIMTKNASE"/>
</dbReference>
<dbReference type="PANTHER" id="PTHR21087:SF4">
    <property type="entry name" value="INACTIVE SHIKIMATE KINASE LIKE 1, CHLOROPLASTIC-RELATED"/>
    <property type="match status" value="1"/>
</dbReference>
<dbReference type="GO" id="GO:0016301">
    <property type="term" value="F:kinase activity"/>
    <property type="evidence" value="ECO:0007669"/>
    <property type="project" value="UniProtKB-KW"/>
</dbReference>
<sequence>MAQISAIFPCSIGYTTFGTPAPHFHGSLSFSKPSLSFKATSIRPSFSIKSFIHPLSVQTGRRRTSAAATCSHGEQFSGVMTSSTELEPSLSVKNKAVEVVHELKGTSIFLVGMNSTMKTNLGKLLSEVLRYYYFDSDSLVEQAAGGESAAKLFREKDEEGFRESETEVLKQLSSMGRLVVCAGDGAVQSSTNLALLRYGISLWIDVPLDILAKEAVQNGGRCPSTWGLAPSDSFPEVLAKLTKLYEEMRGGYATADATVSLQKIASQLEYDDMEAVTPEDMAMEVLREIEKLTRVKKMMEEAAKPF</sequence>
<dbReference type="InterPro" id="IPR027417">
    <property type="entry name" value="P-loop_NTPase"/>
</dbReference>
<dbReference type="GO" id="GO:0009507">
    <property type="term" value="C:chloroplast"/>
    <property type="evidence" value="ECO:0007669"/>
    <property type="project" value="UniProtKB-SubCell"/>
</dbReference>
<keyword evidence="3" id="KW-0418">Kinase</keyword>
<keyword evidence="4" id="KW-1185">Reference proteome</keyword>
<dbReference type="STRING" id="337451.A0A3S3MNQ8"/>
<organism evidence="3 4">
    <name type="scientific">Cinnamomum micranthum f. kanehirae</name>
    <dbReference type="NCBI Taxonomy" id="337451"/>
    <lineage>
        <taxon>Eukaryota</taxon>
        <taxon>Viridiplantae</taxon>
        <taxon>Streptophyta</taxon>
        <taxon>Embryophyta</taxon>
        <taxon>Tracheophyta</taxon>
        <taxon>Spermatophyta</taxon>
        <taxon>Magnoliopsida</taxon>
        <taxon>Magnoliidae</taxon>
        <taxon>Laurales</taxon>
        <taxon>Lauraceae</taxon>
        <taxon>Cinnamomum</taxon>
    </lineage>
</organism>
<dbReference type="GO" id="GO:0005829">
    <property type="term" value="C:cytosol"/>
    <property type="evidence" value="ECO:0007669"/>
    <property type="project" value="TreeGrafter"/>
</dbReference>
<reference evidence="3 4" key="1">
    <citation type="journal article" date="2019" name="Nat. Plants">
        <title>Stout camphor tree genome fills gaps in understanding of flowering plant genome evolution.</title>
        <authorList>
            <person name="Chaw S.M."/>
            <person name="Liu Y.C."/>
            <person name="Wu Y.W."/>
            <person name="Wang H.Y."/>
            <person name="Lin C.I."/>
            <person name="Wu C.S."/>
            <person name="Ke H.M."/>
            <person name="Chang L.Y."/>
            <person name="Hsu C.Y."/>
            <person name="Yang H.T."/>
            <person name="Sudianto E."/>
            <person name="Hsu M.H."/>
            <person name="Wu K.P."/>
            <person name="Wang L.N."/>
            <person name="Leebens-Mack J.H."/>
            <person name="Tsai I.J."/>
        </authorList>
    </citation>
    <scope>NUCLEOTIDE SEQUENCE [LARGE SCALE GENOMIC DNA]</scope>
    <source>
        <strain evidence="4">cv. Chaw 1501</strain>
        <tissue evidence="3">Young leaves</tissue>
    </source>
</reference>
<dbReference type="Pfam" id="PF01202">
    <property type="entry name" value="SKI"/>
    <property type="match status" value="1"/>
</dbReference>
<comment type="caution">
    <text evidence="3">The sequence shown here is derived from an EMBL/GenBank/DDBJ whole genome shotgun (WGS) entry which is preliminary data.</text>
</comment>
<dbReference type="Proteomes" id="UP000283530">
    <property type="component" value="Unassembled WGS sequence"/>
</dbReference>
<evidence type="ECO:0000256" key="1">
    <source>
        <dbReference type="ARBA" id="ARBA00004229"/>
    </source>
</evidence>
<dbReference type="PANTHER" id="PTHR21087">
    <property type="entry name" value="SHIKIMATE KINASE"/>
    <property type="match status" value="1"/>
</dbReference>
<dbReference type="CDD" id="cd00464">
    <property type="entry name" value="SK"/>
    <property type="match status" value="1"/>
</dbReference>
<accession>A0A3S3MNQ8</accession>
<protein>
    <submittedName>
        <fullName evidence="3">Putative inactive shikimate kinase like 1, chloroplastic isoform X4</fullName>
    </submittedName>
</protein>
<dbReference type="InterPro" id="IPR031322">
    <property type="entry name" value="Shikimate/glucono_kinase"/>
</dbReference>
<dbReference type="FunFam" id="3.40.50.300:FF:001033">
    <property type="entry name" value="Shikimate kinase 2, chloroplastic"/>
    <property type="match status" value="1"/>
</dbReference>
<proteinExistence type="inferred from homology"/>
<dbReference type="AlphaFoldDB" id="A0A3S3MNQ8"/>
<gene>
    <name evidence="3" type="ORF">CKAN_01588900</name>
</gene>
<dbReference type="HAMAP" id="MF_00109">
    <property type="entry name" value="Shikimate_kinase"/>
    <property type="match status" value="1"/>
</dbReference>